<dbReference type="SUPFAM" id="SSF82549">
    <property type="entry name" value="DAK1/DegV-like"/>
    <property type="match status" value="1"/>
</dbReference>
<dbReference type="AlphaFoldDB" id="A0A1E3AIP5"/>
<dbReference type="NCBIfam" id="TIGR00762">
    <property type="entry name" value="DegV"/>
    <property type="match status" value="1"/>
</dbReference>
<name>A0A1E3AIP5_9FIRM</name>
<evidence type="ECO:0000256" key="2">
    <source>
        <dbReference type="ARBA" id="ARBA00023121"/>
    </source>
</evidence>
<dbReference type="InterPro" id="IPR050270">
    <property type="entry name" value="DegV_domain_contain"/>
</dbReference>
<dbReference type="PANTHER" id="PTHR33434:SF3">
    <property type="entry name" value="DEGV DOMAIN-CONTAINING PROTEIN YITS"/>
    <property type="match status" value="1"/>
</dbReference>
<accession>A0A1E3AIP5</accession>
<comment type="caution">
    <text evidence="3">The sequence shown here is derived from an EMBL/GenBank/DDBJ whole genome shotgun (WGS) entry which is preliminary data.</text>
</comment>
<protein>
    <submittedName>
        <fullName evidence="3">DegV domain-containing protein</fullName>
    </submittedName>
</protein>
<dbReference type="Gene3D" id="3.40.50.10170">
    <property type="match status" value="1"/>
</dbReference>
<reference evidence="3 4" key="1">
    <citation type="submission" date="2016-07" db="EMBL/GenBank/DDBJ databases">
        <title>Characterization of isolates of Eisenbergiella tayi derived from blood cultures, using whole genome sequencing.</title>
        <authorList>
            <person name="Burdz T."/>
            <person name="Wiebe D."/>
            <person name="Huynh C."/>
            <person name="Bernard K."/>
        </authorList>
    </citation>
    <scope>NUCLEOTIDE SEQUENCE [LARGE SCALE GENOMIC DNA]</scope>
    <source>
        <strain evidence="3 4">NML 110608</strain>
    </source>
</reference>
<dbReference type="RefSeq" id="WP_009251862.1">
    <property type="nucleotide sequence ID" value="NZ_CABMHK010000025.1"/>
</dbReference>
<evidence type="ECO:0000256" key="1">
    <source>
        <dbReference type="ARBA" id="ARBA00003238"/>
    </source>
</evidence>
<dbReference type="PANTHER" id="PTHR33434">
    <property type="entry name" value="DEGV DOMAIN-CONTAINING PROTEIN DR_1986-RELATED"/>
    <property type="match status" value="1"/>
</dbReference>
<dbReference type="Pfam" id="PF02645">
    <property type="entry name" value="DegV"/>
    <property type="match status" value="1"/>
</dbReference>
<sequence length="294" mass="32488">MLKIITDSASDLSEELISRYQLHVIPTPVVIDEVDYLDGKTIQTGEFYKILDDTSRDVRTYHINPAMFEEAFMPYAKNGDSVIYLCFSTGIAGTFNAANIARDSILEEYPDFDLTIIDSRCASAGFGLLVVKLLTMLEHGASRETLIEAAAYYRSHIRHVFTVNTLAYLIKGGRLSKFKGNLAEALDMKPVLIVDEAGSLQVLKTVRGHKKSLKSLVEYAEENGAELEKQLVSVCHGEDGEALRFVTDLIKERLHPADIMVSVVGCAIGAHTGRGIIGVCFLDAPEDPYMEYLS</sequence>
<dbReference type="Gene3D" id="3.30.1180.10">
    <property type="match status" value="1"/>
</dbReference>
<gene>
    <name evidence="3" type="ORF">BEI61_00141</name>
</gene>
<dbReference type="PROSITE" id="PS51482">
    <property type="entry name" value="DEGV"/>
    <property type="match status" value="1"/>
</dbReference>
<dbReference type="PATRIC" id="fig|1432052.4.peg.153"/>
<dbReference type="InterPro" id="IPR003797">
    <property type="entry name" value="DegV"/>
</dbReference>
<keyword evidence="2" id="KW-0446">Lipid-binding</keyword>
<evidence type="ECO:0000313" key="3">
    <source>
        <dbReference type="EMBL" id="ODM08512.1"/>
    </source>
</evidence>
<dbReference type="Proteomes" id="UP000094067">
    <property type="component" value="Unassembled WGS sequence"/>
</dbReference>
<dbReference type="GO" id="GO:0008289">
    <property type="term" value="F:lipid binding"/>
    <property type="evidence" value="ECO:0007669"/>
    <property type="project" value="UniProtKB-KW"/>
</dbReference>
<dbReference type="EMBL" id="MCGH01000001">
    <property type="protein sequence ID" value="ODM08512.1"/>
    <property type="molecule type" value="Genomic_DNA"/>
</dbReference>
<comment type="function">
    <text evidence="1">May bind long-chain fatty acids, such as palmitate, and may play a role in lipid transport or fatty acid metabolism.</text>
</comment>
<evidence type="ECO:0000313" key="4">
    <source>
        <dbReference type="Proteomes" id="UP000094067"/>
    </source>
</evidence>
<organism evidence="3 4">
    <name type="scientific">Eisenbergiella tayi</name>
    <dbReference type="NCBI Taxonomy" id="1432052"/>
    <lineage>
        <taxon>Bacteria</taxon>
        <taxon>Bacillati</taxon>
        <taxon>Bacillota</taxon>
        <taxon>Clostridia</taxon>
        <taxon>Lachnospirales</taxon>
        <taxon>Lachnospiraceae</taxon>
        <taxon>Eisenbergiella</taxon>
    </lineage>
</organism>
<proteinExistence type="predicted"/>
<dbReference type="InterPro" id="IPR043168">
    <property type="entry name" value="DegV_C"/>
</dbReference>